<gene>
    <name evidence="1" type="ordered locus">Bcell_3840</name>
</gene>
<dbReference type="Pfam" id="PF08970">
    <property type="entry name" value="Sda"/>
    <property type="match status" value="1"/>
</dbReference>
<name>E6TUS7_EVAC2</name>
<dbReference type="OrthoDB" id="2933732at2"/>
<organism evidence="1 2">
    <name type="scientific">Evansella cellulosilytica (strain ATCC 21833 / DSM 2522 / FERM P-1141 / JCM 9156 / N-4)</name>
    <name type="common">Bacillus cellulosilyticus</name>
    <dbReference type="NCBI Taxonomy" id="649639"/>
    <lineage>
        <taxon>Bacteria</taxon>
        <taxon>Bacillati</taxon>
        <taxon>Bacillota</taxon>
        <taxon>Bacilli</taxon>
        <taxon>Bacillales</taxon>
        <taxon>Bacillaceae</taxon>
        <taxon>Evansella</taxon>
    </lineage>
</organism>
<dbReference type="Proteomes" id="UP000001401">
    <property type="component" value="Chromosome"/>
</dbReference>
<evidence type="ECO:0000313" key="2">
    <source>
        <dbReference type="Proteomes" id="UP000001401"/>
    </source>
</evidence>
<reference evidence="1" key="1">
    <citation type="submission" date="2010-12" db="EMBL/GenBank/DDBJ databases">
        <title>Complete sequence of Bacillus cellulosilyticus DSM 2522.</title>
        <authorList>
            <consortium name="US DOE Joint Genome Institute"/>
            <person name="Lucas S."/>
            <person name="Copeland A."/>
            <person name="Lapidus A."/>
            <person name="Cheng J.-F."/>
            <person name="Bruce D."/>
            <person name="Goodwin L."/>
            <person name="Pitluck S."/>
            <person name="Chertkov O."/>
            <person name="Detter J.C."/>
            <person name="Han C."/>
            <person name="Tapia R."/>
            <person name="Land M."/>
            <person name="Hauser L."/>
            <person name="Jeffries C."/>
            <person name="Kyrpides N."/>
            <person name="Ivanova N."/>
            <person name="Mikhailova N."/>
            <person name="Brumm P."/>
            <person name="Mead D."/>
            <person name="Woyke T."/>
        </authorList>
    </citation>
    <scope>NUCLEOTIDE SEQUENCE [LARGE SCALE GENOMIC DNA]</scope>
    <source>
        <strain evidence="1">DSM 2522</strain>
    </source>
</reference>
<dbReference type="SUPFAM" id="SSF100985">
    <property type="entry name" value="Sporulation inhibitor Sda"/>
    <property type="match status" value="1"/>
</dbReference>
<dbReference type="InterPro" id="IPR015064">
    <property type="entry name" value="Sda"/>
</dbReference>
<evidence type="ECO:0000313" key="1">
    <source>
        <dbReference type="EMBL" id="ADU32079.1"/>
    </source>
</evidence>
<dbReference type="AlphaFoldDB" id="E6TUS7"/>
<protein>
    <submittedName>
        <fullName evidence="1">Sporulation inhibitor A</fullName>
    </submittedName>
</protein>
<dbReference type="KEGG" id="bco:Bcell_3840"/>
<accession>E6TUS7</accession>
<dbReference type="RefSeq" id="WP_013490410.1">
    <property type="nucleotide sequence ID" value="NC_014829.1"/>
</dbReference>
<dbReference type="Gene3D" id="1.10.287.1100">
    <property type="entry name" value="Sporulation inhibitor A"/>
    <property type="match status" value="1"/>
</dbReference>
<keyword evidence="2" id="KW-1185">Reference proteome</keyword>
<dbReference type="HOGENOM" id="CLU_197451_0_1_9"/>
<dbReference type="EMBL" id="CP002394">
    <property type="protein sequence ID" value="ADU32079.1"/>
    <property type="molecule type" value="Genomic_DNA"/>
</dbReference>
<sequence length="48" mass="5652">MKKLNDESLIEAYIKSMEINVSQHFIDLLEEELKERGLFDKVISKIRG</sequence>
<dbReference type="InterPro" id="IPR036916">
    <property type="entry name" value="Sda_sf"/>
</dbReference>
<proteinExistence type="predicted"/>